<dbReference type="KEGG" id="mtw:CQW49_17575"/>
<organism evidence="2 3">
    <name type="scientific">Methylosinus trichosporium (strain ATCC 35070 / NCIMB 11131 / UNIQEM 75 / OB3b)</name>
    <dbReference type="NCBI Taxonomy" id="595536"/>
    <lineage>
        <taxon>Bacteria</taxon>
        <taxon>Pseudomonadati</taxon>
        <taxon>Pseudomonadota</taxon>
        <taxon>Alphaproteobacteria</taxon>
        <taxon>Hyphomicrobiales</taxon>
        <taxon>Methylocystaceae</taxon>
        <taxon>Methylosinus</taxon>
    </lineage>
</organism>
<feature type="signal peptide" evidence="1">
    <location>
        <begin position="1"/>
        <end position="27"/>
    </location>
</feature>
<keyword evidence="1" id="KW-0732">Signal</keyword>
<dbReference type="EMBL" id="CP023737">
    <property type="protein sequence ID" value="ATQ70462.1"/>
    <property type="molecule type" value="Genomic_DNA"/>
</dbReference>
<accession>A0A2D2D663</accession>
<dbReference type="AlphaFoldDB" id="A0A2D2D663"/>
<dbReference type="RefSeq" id="WP_003608309.1">
    <property type="nucleotide sequence ID" value="NZ_ADVE02000001.1"/>
</dbReference>
<feature type="chain" id="PRO_5013817071" evidence="1">
    <location>
        <begin position="28"/>
        <end position="146"/>
    </location>
</feature>
<protein>
    <submittedName>
        <fullName evidence="2">Uncharacterized protein</fullName>
    </submittedName>
</protein>
<evidence type="ECO:0000313" key="2">
    <source>
        <dbReference type="EMBL" id="ATQ70462.1"/>
    </source>
</evidence>
<evidence type="ECO:0000313" key="3">
    <source>
        <dbReference type="Proteomes" id="UP000230709"/>
    </source>
</evidence>
<keyword evidence="3" id="KW-1185">Reference proteome</keyword>
<evidence type="ECO:0000256" key="1">
    <source>
        <dbReference type="SAM" id="SignalP"/>
    </source>
</evidence>
<reference evidence="3" key="1">
    <citation type="submission" date="2017-10" db="EMBL/GenBank/DDBJ databases">
        <title>Completed PacBio SMRT sequence of Methylosinus trichosporium OB3b reveals presence of a third large plasmid.</title>
        <authorList>
            <person name="Charles T.C."/>
            <person name="Lynch M.D.J."/>
            <person name="Heil J.R."/>
            <person name="Cheng J."/>
        </authorList>
    </citation>
    <scope>NUCLEOTIDE SEQUENCE [LARGE SCALE GENOMIC DNA]</scope>
    <source>
        <strain evidence="3">OB3b</strain>
    </source>
</reference>
<proteinExistence type="predicted"/>
<name>A0A2D2D663_METT3</name>
<dbReference type="STRING" id="595536.GCA_000178815_01663"/>
<dbReference type="Proteomes" id="UP000230709">
    <property type="component" value="Chromosome"/>
</dbReference>
<sequence>MIAGGGSRARLGAPVLGLLLAVAGAQAASAQSCQEDFQKLSEKRNAQMLALNKIGKAAKGKMDPIAACPVARRLVVIETEMFAYLQKNKEWCNIPEQMVENFKQQRAKTQGFASQACSFAAKAKKMQEEQAAGVGPQAVKLPAGPL</sequence>
<gene>
    <name evidence="2" type="ORF">CQW49_17575</name>
</gene>